<accession>A0ACC1Q618</accession>
<keyword evidence="2" id="KW-1185">Reference proteome</keyword>
<evidence type="ECO:0000313" key="1">
    <source>
        <dbReference type="EMBL" id="KAJ3011952.1"/>
    </source>
</evidence>
<proteinExistence type="predicted"/>
<protein>
    <submittedName>
        <fullName evidence="1">Uncharacterized protein</fullName>
    </submittedName>
</protein>
<evidence type="ECO:0000313" key="2">
    <source>
        <dbReference type="Proteomes" id="UP001144978"/>
    </source>
</evidence>
<organism evidence="1 2">
    <name type="scientific">Trametes sanguinea</name>
    <dbReference type="NCBI Taxonomy" id="158606"/>
    <lineage>
        <taxon>Eukaryota</taxon>
        <taxon>Fungi</taxon>
        <taxon>Dikarya</taxon>
        <taxon>Basidiomycota</taxon>
        <taxon>Agaricomycotina</taxon>
        <taxon>Agaricomycetes</taxon>
        <taxon>Polyporales</taxon>
        <taxon>Polyporaceae</taxon>
        <taxon>Trametes</taxon>
    </lineage>
</organism>
<comment type="caution">
    <text evidence="1">The sequence shown here is derived from an EMBL/GenBank/DDBJ whole genome shotgun (WGS) entry which is preliminary data.</text>
</comment>
<name>A0ACC1Q618_9APHY</name>
<dbReference type="EMBL" id="JANSHE010000359">
    <property type="protein sequence ID" value="KAJ3011952.1"/>
    <property type="molecule type" value="Genomic_DNA"/>
</dbReference>
<dbReference type="Proteomes" id="UP001144978">
    <property type="component" value="Unassembled WGS sequence"/>
</dbReference>
<sequence length="174" mass="18881">MASRSPYLVRVSAEDPQPKETASFVSIPTHTSSHEPPLEPMTAHAADWQARTSAPGGRGYENIARRKESGDHVDLRVRIDDVPGRAVHQNDICTSIGCRGTPDIPFKVTHAARAPALVRRLGSVGSGKWCLLDGLLKYPAAVVFCREIQSDRTPLAQGERCISDNIEGSKVMIA</sequence>
<gene>
    <name evidence="1" type="ORF">NUW54_g2013</name>
</gene>
<reference evidence="1" key="1">
    <citation type="submission" date="2022-08" db="EMBL/GenBank/DDBJ databases">
        <title>Genome Sequence of Pycnoporus sanguineus.</title>
        <authorList>
            <person name="Buettner E."/>
        </authorList>
    </citation>
    <scope>NUCLEOTIDE SEQUENCE</scope>
    <source>
        <strain evidence="1">CG-C14</strain>
    </source>
</reference>